<evidence type="ECO:0000313" key="2">
    <source>
        <dbReference type="Proteomes" id="UP001219525"/>
    </source>
</evidence>
<dbReference type="Pfam" id="PF08982">
    <property type="entry name" value="AtaL"/>
    <property type="match status" value="1"/>
</dbReference>
<dbReference type="Proteomes" id="UP001219525">
    <property type="component" value="Unassembled WGS sequence"/>
</dbReference>
<dbReference type="EMBL" id="JARJCW010000037">
    <property type="protein sequence ID" value="KAJ7207269.1"/>
    <property type="molecule type" value="Genomic_DNA"/>
</dbReference>
<reference evidence="1" key="1">
    <citation type="submission" date="2023-03" db="EMBL/GenBank/DDBJ databases">
        <title>Massive genome expansion in bonnet fungi (Mycena s.s.) driven by repeated elements and novel gene families across ecological guilds.</title>
        <authorList>
            <consortium name="Lawrence Berkeley National Laboratory"/>
            <person name="Harder C.B."/>
            <person name="Miyauchi S."/>
            <person name="Viragh M."/>
            <person name="Kuo A."/>
            <person name="Thoen E."/>
            <person name="Andreopoulos B."/>
            <person name="Lu D."/>
            <person name="Skrede I."/>
            <person name="Drula E."/>
            <person name="Henrissat B."/>
            <person name="Morin E."/>
            <person name="Kohler A."/>
            <person name="Barry K."/>
            <person name="LaButti K."/>
            <person name="Morin E."/>
            <person name="Salamov A."/>
            <person name="Lipzen A."/>
            <person name="Mereny Z."/>
            <person name="Hegedus B."/>
            <person name="Baldrian P."/>
            <person name="Stursova M."/>
            <person name="Weitz H."/>
            <person name="Taylor A."/>
            <person name="Grigoriev I.V."/>
            <person name="Nagy L.G."/>
            <person name="Martin F."/>
            <person name="Kauserud H."/>
        </authorList>
    </citation>
    <scope>NUCLEOTIDE SEQUENCE</scope>
    <source>
        <strain evidence="1">9144</strain>
    </source>
</reference>
<organism evidence="1 2">
    <name type="scientific">Mycena pura</name>
    <dbReference type="NCBI Taxonomy" id="153505"/>
    <lineage>
        <taxon>Eukaryota</taxon>
        <taxon>Fungi</taxon>
        <taxon>Dikarya</taxon>
        <taxon>Basidiomycota</taxon>
        <taxon>Agaricomycotina</taxon>
        <taxon>Agaricomycetes</taxon>
        <taxon>Agaricomycetidae</taxon>
        <taxon>Agaricales</taxon>
        <taxon>Marasmiineae</taxon>
        <taxon>Mycenaceae</taxon>
        <taxon>Mycena</taxon>
    </lineage>
</organism>
<evidence type="ECO:0000313" key="1">
    <source>
        <dbReference type="EMBL" id="KAJ7207269.1"/>
    </source>
</evidence>
<dbReference type="AlphaFoldDB" id="A0AAD6YFM3"/>
<protein>
    <submittedName>
        <fullName evidence="1">DUF1857-domain-containing protein</fullName>
    </submittedName>
</protein>
<dbReference type="SUPFAM" id="SSF55961">
    <property type="entry name" value="Bet v1-like"/>
    <property type="match status" value="1"/>
</dbReference>
<dbReference type="InterPro" id="IPR015075">
    <property type="entry name" value="AtaL"/>
</dbReference>
<gene>
    <name evidence="1" type="ORF">GGX14DRAFT_456772</name>
</gene>
<name>A0AAD6YFM3_9AGAR</name>
<sequence>MPHAIAVTRRVNPPDAEPAITEAQLWKALEFKARNPRVFVPMITSCKVTRDDGDELVREVTFEHSPDVVVEKVYAYPATIVYFDMNTGNRVTNVVSYGESDELLLTYAFGNGIPGIPDDKPKPSAGDLNARMGKSVEGSIAVIRQMVKDGVL</sequence>
<proteinExistence type="predicted"/>
<keyword evidence="2" id="KW-1185">Reference proteome</keyword>
<accession>A0AAD6YFM3</accession>
<comment type="caution">
    <text evidence="1">The sequence shown here is derived from an EMBL/GenBank/DDBJ whole genome shotgun (WGS) entry which is preliminary data.</text>
</comment>
<dbReference type="InterPro" id="IPR023393">
    <property type="entry name" value="START-like_dom_sf"/>
</dbReference>
<dbReference type="Gene3D" id="3.30.530.20">
    <property type="match status" value="1"/>
</dbReference>